<evidence type="ECO:0000313" key="4">
    <source>
        <dbReference type="Proteomes" id="UP000294683"/>
    </source>
</evidence>
<evidence type="ECO:0000313" key="2">
    <source>
        <dbReference type="EMBL" id="TDP30153.1"/>
    </source>
</evidence>
<dbReference type="Proteomes" id="UP000294683">
    <property type="component" value="Unassembled WGS sequence"/>
</dbReference>
<dbReference type="RefSeq" id="WP_174896877.1">
    <property type="nucleotide sequence ID" value="NZ_PQVJ01000009.1"/>
</dbReference>
<reference evidence="1 3" key="1">
    <citation type="submission" date="2018-06" db="EMBL/GenBank/DDBJ databases">
        <authorList>
            <consortium name="Pathogen Informatics"/>
            <person name="Doyle S."/>
        </authorList>
    </citation>
    <scope>NUCLEOTIDE SEQUENCE [LARGE SCALE GENOMIC DNA]</scope>
    <source>
        <strain evidence="1 3">NCTC11188</strain>
    </source>
</reference>
<dbReference type="EMBL" id="SNXJ01000001">
    <property type="protein sequence ID" value="TDP30153.1"/>
    <property type="molecule type" value="Genomic_DNA"/>
</dbReference>
<sequence length="57" mass="6722">MDANAYIIYINKEDLVFIHITVVENLLKIQNNYPKYVVTMDEFKGNVFDLVQCLRLV</sequence>
<gene>
    <name evidence="2" type="ORF">EV689_101180</name>
    <name evidence="1" type="ORF">NCTC11188_01012</name>
</gene>
<dbReference type="EMBL" id="UGSQ01000003">
    <property type="protein sequence ID" value="SUB26653.1"/>
    <property type="molecule type" value="Genomic_DNA"/>
</dbReference>
<organism evidence="1 3">
    <name type="scientific">Avibacterium gallinarum</name>
    <name type="common">Pasteurella gallinarum</name>
    <dbReference type="NCBI Taxonomy" id="755"/>
    <lineage>
        <taxon>Bacteria</taxon>
        <taxon>Pseudomonadati</taxon>
        <taxon>Pseudomonadota</taxon>
        <taxon>Gammaproteobacteria</taxon>
        <taxon>Pasteurellales</taxon>
        <taxon>Pasteurellaceae</taxon>
        <taxon>Avibacterium</taxon>
    </lineage>
</organism>
<keyword evidence="4" id="KW-1185">Reference proteome</keyword>
<dbReference type="AlphaFoldDB" id="A0A379AWR6"/>
<evidence type="ECO:0000313" key="1">
    <source>
        <dbReference type="EMBL" id="SUB26653.1"/>
    </source>
</evidence>
<dbReference type="Proteomes" id="UP000255113">
    <property type="component" value="Unassembled WGS sequence"/>
</dbReference>
<protein>
    <submittedName>
        <fullName evidence="1">Uncharacterized protein</fullName>
    </submittedName>
</protein>
<name>A0A379AWR6_AVIGA</name>
<reference evidence="2 4" key="2">
    <citation type="submission" date="2019-03" db="EMBL/GenBank/DDBJ databases">
        <title>Genomic Encyclopedia of Type Strains, Phase IV (KMG-IV): sequencing the most valuable type-strain genomes for metagenomic binning, comparative biology and taxonomic classification.</title>
        <authorList>
            <person name="Goeker M."/>
        </authorList>
    </citation>
    <scope>NUCLEOTIDE SEQUENCE [LARGE SCALE GENOMIC DNA]</scope>
    <source>
        <strain evidence="2 4">DSM 17481</strain>
    </source>
</reference>
<proteinExistence type="predicted"/>
<evidence type="ECO:0000313" key="3">
    <source>
        <dbReference type="Proteomes" id="UP000255113"/>
    </source>
</evidence>
<accession>A0A379AWR6</accession>